<name>A0AAX4EYS2_9GAMM</name>
<dbReference type="Proteomes" id="UP001304423">
    <property type="component" value="Chromosome"/>
</dbReference>
<dbReference type="Pfam" id="PF07409">
    <property type="entry name" value="GP46"/>
    <property type="match status" value="1"/>
</dbReference>
<sequence length="115" mass="12419">MDNLLNPTTGDYTGTATATLANAVYIRLMTPLGSWWAVPGLGSKLHLLAREKDVGRVYTLARQYAAEALQPLVDDGRATSIDVATEASDNGWLNLIVDVTAPAGRELFKYPVRVS</sequence>
<organism evidence="1 2">
    <name type="scientific">Dickeya solani</name>
    <dbReference type="NCBI Taxonomy" id="1089444"/>
    <lineage>
        <taxon>Bacteria</taxon>
        <taxon>Pseudomonadati</taxon>
        <taxon>Pseudomonadota</taxon>
        <taxon>Gammaproteobacteria</taxon>
        <taxon>Enterobacterales</taxon>
        <taxon>Pectobacteriaceae</taxon>
        <taxon>Dickeya</taxon>
    </lineage>
</organism>
<protein>
    <submittedName>
        <fullName evidence="1">Phage GP46 family protein</fullName>
    </submittedName>
</protein>
<proteinExistence type="predicted"/>
<dbReference type="Gene3D" id="3.10.450.40">
    <property type="match status" value="1"/>
</dbReference>
<gene>
    <name evidence="1" type="ORF">RXA29_21985</name>
</gene>
<evidence type="ECO:0000313" key="2">
    <source>
        <dbReference type="Proteomes" id="UP001304423"/>
    </source>
</evidence>
<dbReference type="InterPro" id="IPR010877">
    <property type="entry name" value="Phage_Mu_Gp46"/>
</dbReference>
<reference evidence="1" key="1">
    <citation type="submission" date="2023-10" db="EMBL/GenBank/DDBJ databases">
        <title>Clonality and diversity in the soft rot Dickeya solani phytopathogen.</title>
        <authorList>
            <person name="Pedron J."/>
            <person name="Van Gijsegem F."/>
            <person name="Portier P."/>
            <person name="Taghouti G."/>
        </authorList>
    </citation>
    <scope>NUCLEOTIDE SEQUENCE</scope>
    <source>
        <strain evidence="1">CFBP5647</strain>
    </source>
</reference>
<dbReference type="EMBL" id="CP136339">
    <property type="protein sequence ID" value="WOA52493.1"/>
    <property type="molecule type" value="Genomic_DNA"/>
</dbReference>
<accession>A0AAX4EYS2</accession>
<dbReference type="AlphaFoldDB" id="A0AAX4EYS2"/>
<evidence type="ECO:0000313" key="1">
    <source>
        <dbReference type="EMBL" id="WOA52493.1"/>
    </source>
</evidence>
<dbReference type="RefSeq" id="WP_316392894.1">
    <property type="nucleotide sequence ID" value="NZ_CP136339.1"/>
</dbReference>
<dbReference type="SUPFAM" id="SSF160719">
    <property type="entry name" value="gpW/gp25-like"/>
    <property type="match status" value="1"/>
</dbReference>